<keyword evidence="2" id="KW-1185">Reference proteome</keyword>
<evidence type="ECO:0000313" key="1">
    <source>
        <dbReference type="EMBL" id="CEG40295.1"/>
    </source>
</evidence>
<reference evidence="2" key="1">
    <citation type="submission" date="2014-09" db="EMBL/GenBank/DDBJ databases">
        <authorList>
            <person name="Sharma Rahul"/>
            <person name="Thines Marco"/>
        </authorList>
    </citation>
    <scope>NUCLEOTIDE SEQUENCE [LARGE SCALE GENOMIC DNA]</scope>
</reference>
<dbReference type="EMBL" id="CCYD01000472">
    <property type="protein sequence ID" value="CEG40295.1"/>
    <property type="molecule type" value="Genomic_DNA"/>
</dbReference>
<dbReference type="AlphaFoldDB" id="A0A0P1AHI7"/>
<accession>A0A0P1AHI7</accession>
<name>A0A0P1AHI7_PLAHL</name>
<dbReference type="RefSeq" id="XP_024576664.1">
    <property type="nucleotide sequence ID" value="XM_024725938.1"/>
</dbReference>
<sequence length="64" mass="7475">MLRFQVPSSVQRIEILMQEAMESNRTRIHGCTNIGDAQLNIFSHFLILKTNLKVYARLEPMTRL</sequence>
<evidence type="ECO:0000313" key="2">
    <source>
        <dbReference type="Proteomes" id="UP000054928"/>
    </source>
</evidence>
<dbReference type="Proteomes" id="UP000054928">
    <property type="component" value="Unassembled WGS sequence"/>
</dbReference>
<proteinExistence type="predicted"/>
<organism evidence="1 2">
    <name type="scientific">Plasmopara halstedii</name>
    <name type="common">Downy mildew of sunflower</name>
    <dbReference type="NCBI Taxonomy" id="4781"/>
    <lineage>
        <taxon>Eukaryota</taxon>
        <taxon>Sar</taxon>
        <taxon>Stramenopiles</taxon>
        <taxon>Oomycota</taxon>
        <taxon>Peronosporomycetes</taxon>
        <taxon>Peronosporales</taxon>
        <taxon>Peronosporaceae</taxon>
        <taxon>Plasmopara</taxon>
    </lineage>
</organism>
<dbReference type="GeneID" id="36405558"/>
<protein>
    <submittedName>
        <fullName evidence="1">Uncharacterized protein</fullName>
    </submittedName>
</protein>